<name>A0ABV6K457_9LACO</name>
<reference evidence="5 6" key="1">
    <citation type="submission" date="2024-09" db="EMBL/GenBank/DDBJ databases">
        <authorList>
            <person name="Sun Q."/>
            <person name="Mori K."/>
        </authorList>
    </citation>
    <scope>NUCLEOTIDE SEQUENCE [LARGE SCALE GENOMIC DNA]</scope>
    <source>
        <strain evidence="5 6">TBRC 4575</strain>
    </source>
</reference>
<gene>
    <name evidence="5" type="ORF">ACFFGS_09025</name>
</gene>
<protein>
    <submittedName>
        <fullName evidence="5">DUF2207 family protein</fullName>
    </submittedName>
</protein>
<keyword evidence="2" id="KW-0472">Membrane</keyword>
<feature type="transmembrane region" description="Helical" evidence="2">
    <location>
        <begin position="456"/>
        <end position="475"/>
    </location>
</feature>
<evidence type="ECO:0000313" key="6">
    <source>
        <dbReference type="Proteomes" id="UP001589855"/>
    </source>
</evidence>
<dbReference type="InterPro" id="IPR018702">
    <property type="entry name" value="DUF2207"/>
</dbReference>
<feature type="transmembrane region" description="Helical" evidence="2">
    <location>
        <begin position="263"/>
        <end position="288"/>
    </location>
</feature>
<keyword evidence="6" id="KW-1185">Reference proteome</keyword>
<evidence type="ECO:0000259" key="4">
    <source>
        <dbReference type="Pfam" id="PF20990"/>
    </source>
</evidence>
<keyword evidence="2" id="KW-1133">Transmembrane helix</keyword>
<sequence>MLKKGCWSGGLFGLLSVIAIIIGLGCGQLNARADYDIDNYRVKVNVREDGSAEVTQSMSYEFDDDYSGVFNVQSLKGIRGAKLRDVFTQVNNGAFKRAQPATSGQNNTYEVSQNKQRMRVKVYQQVEDDDVLQVGYVYDLYGLVTNYADTAELNWQIVGNGWDEPLHHVKITVQLPANQISKLQAWTHGPLDGQTKVDRKRGLVTMTVDRNPANQFIESHLLFPTSVTPANQQKSSKKRLAAVRKQEAKLAEQANQKRRQSRLIRVGVVSVVAAIWLIILVSYGVWFARHAAHRYPRPVPVNHWFEVPNVSPAAAQAMLSKQDPNAKALTGEILRGAAAGEYEITTIPGKRGKQRVLITKRKPVTNAFLADCFTFVAPDGTLDMADLKAFGKRDKSGKLAKAFTKWQKTVRHELDAYRDPTNIRWLQAWDALTVLTLVVGEIGSALALLISGRLALTMAMVVGVVALICLIMTLIQHRKITRYVPAGLDIENQVGGLKRMMKDIGHFNTAEIGNLILWEQLLPYAAAFGLSKKVTDQLAIDFSASDLADNWILYYPLFYSDVNFDFSDVITSSFNGSISASSNSSSSGGSGGFSGGSSGGVGGGSGGGAF</sequence>
<evidence type="ECO:0000256" key="2">
    <source>
        <dbReference type="SAM" id="Phobius"/>
    </source>
</evidence>
<dbReference type="EMBL" id="JBHLUK010000069">
    <property type="protein sequence ID" value="MFC0424258.1"/>
    <property type="molecule type" value="Genomic_DNA"/>
</dbReference>
<dbReference type="RefSeq" id="WP_137645134.1">
    <property type="nucleotide sequence ID" value="NZ_BAABRM010000013.1"/>
</dbReference>
<feature type="region of interest" description="Disordered" evidence="1">
    <location>
        <begin position="585"/>
        <end position="610"/>
    </location>
</feature>
<feature type="compositionally biased region" description="Gly residues" evidence="1">
    <location>
        <begin position="588"/>
        <end position="610"/>
    </location>
</feature>
<comment type="caution">
    <text evidence="5">The sequence shown here is derived from an EMBL/GenBank/DDBJ whole genome shotgun (WGS) entry which is preliminary data.</text>
</comment>
<dbReference type="Proteomes" id="UP001589855">
    <property type="component" value="Unassembled WGS sequence"/>
</dbReference>
<feature type="domain" description="Predicted membrane protein YciQ-like C-terminal" evidence="4">
    <location>
        <begin position="302"/>
        <end position="538"/>
    </location>
</feature>
<dbReference type="InterPro" id="IPR048389">
    <property type="entry name" value="YciQ-like_C"/>
</dbReference>
<accession>A0ABV6K457</accession>
<feature type="transmembrane region" description="Helical" evidence="2">
    <location>
        <begin position="428"/>
        <end position="450"/>
    </location>
</feature>
<evidence type="ECO:0000313" key="5">
    <source>
        <dbReference type="EMBL" id="MFC0424258.1"/>
    </source>
</evidence>
<dbReference type="PROSITE" id="PS51257">
    <property type="entry name" value="PROKAR_LIPOPROTEIN"/>
    <property type="match status" value="1"/>
</dbReference>
<dbReference type="Pfam" id="PF09972">
    <property type="entry name" value="DUF2207"/>
    <property type="match status" value="1"/>
</dbReference>
<evidence type="ECO:0000259" key="3">
    <source>
        <dbReference type="Pfam" id="PF09972"/>
    </source>
</evidence>
<proteinExistence type="predicted"/>
<feature type="domain" description="DUF2207" evidence="3">
    <location>
        <begin position="36"/>
        <end position="223"/>
    </location>
</feature>
<organism evidence="5 6">
    <name type="scientific">Lactiplantibacillus plajomi</name>
    <dbReference type="NCBI Taxonomy" id="1457217"/>
    <lineage>
        <taxon>Bacteria</taxon>
        <taxon>Bacillati</taxon>
        <taxon>Bacillota</taxon>
        <taxon>Bacilli</taxon>
        <taxon>Lactobacillales</taxon>
        <taxon>Lactobacillaceae</taxon>
        <taxon>Lactiplantibacillus</taxon>
    </lineage>
</organism>
<evidence type="ECO:0000256" key="1">
    <source>
        <dbReference type="SAM" id="MobiDB-lite"/>
    </source>
</evidence>
<keyword evidence="2" id="KW-0812">Transmembrane</keyword>
<dbReference type="Pfam" id="PF20990">
    <property type="entry name" value="DUF2207_C"/>
    <property type="match status" value="1"/>
</dbReference>